<organism evidence="1 2">
    <name type="scientific">Auriscalpium vulgare</name>
    <dbReference type="NCBI Taxonomy" id="40419"/>
    <lineage>
        <taxon>Eukaryota</taxon>
        <taxon>Fungi</taxon>
        <taxon>Dikarya</taxon>
        <taxon>Basidiomycota</taxon>
        <taxon>Agaricomycotina</taxon>
        <taxon>Agaricomycetes</taxon>
        <taxon>Russulales</taxon>
        <taxon>Auriscalpiaceae</taxon>
        <taxon>Auriscalpium</taxon>
    </lineage>
</organism>
<gene>
    <name evidence="1" type="ORF">FA95DRAFT_1558326</name>
</gene>
<protein>
    <submittedName>
        <fullName evidence="1">Uncharacterized protein</fullName>
    </submittedName>
</protein>
<evidence type="ECO:0000313" key="1">
    <source>
        <dbReference type="EMBL" id="KAI0048176.1"/>
    </source>
</evidence>
<name>A0ACB8RVQ0_9AGAM</name>
<dbReference type="Proteomes" id="UP000814033">
    <property type="component" value="Unassembled WGS sequence"/>
</dbReference>
<proteinExistence type="predicted"/>
<keyword evidence="2" id="KW-1185">Reference proteome</keyword>
<reference evidence="1" key="1">
    <citation type="submission" date="2021-02" db="EMBL/GenBank/DDBJ databases">
        <authorList>
            <consortium name="DOE Joint Genome Institute"/>
            <person name="Ahrendt S."/>
            <person name="Looney B.P."/>
            <person name="Miyauchi S."/>
            <person name="Morin E."/>
            <person name="Drula E."/>
            <person name="Courty P.E."/>
            <person name="Chicoki N."/>
            <person name="Fauchery L."/>
            <person name="Kohler A."/>
            <person name="Kuo A."/>
            <person name="Labutti K."/>
            <person name="Pangilinan J."/>
            <person name="Lipzen A."/>
            <person name="Riley R."/>
            <person name="Andreopoulos W."/>
            <person name="He G."/>
            <person name="Johnson J."/>
            <person name="Barry K.W."/>
            <person name="Grigoriev I.V."/>
            <person name="Nagy L."/>
            <person name="Hibbett D."/>
            <person name="Henrissat B."/>
            <person name="Matheny P.B."/>
            <person name="Labbe J."/>
            <person name="Martin F."/>
        </authorList>
    </citation>
    <scope>NUCLEOTIDE SEQUENCE</scope>
    <source>
        <strain evidence="1">FP105234-sp</strain>
    </source>
</reference>
<evidence type="ECO:0000313" key="2">
    <source>
        <dbReference type="Proteomes" id="UP000814033"/>
    </source>
</evidence>
<accession>A0ACB8RVQ0</accession>
<dbReference type="EMBL" id="MU275891">
    <property type="protein sequence ID" value="KAI0048176.1"/>
    <property type="molecule type" value="Genomic_DNA"/>
</dbReference>
<comment type="caution">
    <text evidence="1">The sequence shown here is derived from an EMBL/GenBank/DDBJ whole genome shotgun (WGS) entry which is preliminary data.</text>
</comment>
<reference evidence="1" key="2">
    <citation type="journal article" date="2022" name="New Phytol.">
        <title>Evolutionary transition to the ectomycorrhizal habit in the genomes of a hyperdiverse lineage of mushroom-forming fungi.</title>
        <authorList>
            <person name="Looney B."/>
            <person name="Miyauchi S."/>
            <person name="Morin E."/>
            <person name="Drula E."/>
            <person name="Courty P.E."/>
            <person name="Kohler A."/>
            <person name="Kuo A."/>
            <person name="LaButti K."/>
            <person name="Pangilinan J."/>
            <person name="Lipzen A."/>
            <person name="Riley R."/>
            <person name="Andreopoulos W."/>
            <person name="He G."/>
            <person name="Johnson J."/>
            <person name="Nolan M."/>
            <person name="Tritt A."/>
            <person name="Barry K.W."/>
            <person name="Grigoriev I.V."/>
            <person name="Nagy L.G."/>
            <person name="Hibbett D."/>
            <person name="Henrissat B."/>
            <person name="Matheny P.B."/>
            <person name="Labbe J."/>
            <person name="Martin F.M."/>
        </authorList>
    </citation>
    <scope>NUCLEOTIDE SEQUENCE</scope>
    <source>
        <strain evidence="1">FP105234-sp</strain>
    </source>
</reference>
<sequence length="166" mass="18006">MSVGAVATSPGVAQCCGIEAKIITDRSPLRRITTDRRRVLRPRYRSKAAQSARAQGTDMAEENTKPAATLRARLGAASAWNLVTLTLTSGKAHHKPDRPVRNSFLPKPSLSRTMRRTRRESAVGGRRCLIVGLPSSCIAFAHRTLPVQLLTRAAKKLCRGIGRPSG</sequence>